<proteinExistence type="predicted"/>
<accession>A0ABS7ES40</accession>
<organism evidence="1 2">
    <name type="scientific">Flagellimonas abyssi</name>
    <dbReference type="NCBI Taxonomy" id="2864871"/>
    <lineage>
        <taxon>Bacteria</taxon>
        <taxon>Pseudomonadati</taxon>
        <taxon>Bacteroidota</taxon>
        <taxon>Flavobacteriia</taxon>
        <taxon>Flavobacteriales</taxon>
        <taxon>Flavobacteriaceae</taxon>
        <taxon>Flagellimonas</taxon>
    </lineage>
</organism>
<gene>
    <name evidence="1" type="ORF">K1F36_08495</name>
</gene>
<dbReference type="RefSeq" id="WP_220113442.1">
    <property type="nucleotide sequence ID" value="NZ_JAHZSV010000009.1"/>
</dbReference>
<name>A0ABS7ES40_9FLAO</name>
<comment type="caution">
    <text evidence="1">The sequence shown here is derived from an EMBL/GenBank/DDBJ whole genome shotgun (WGS) entry which is preliminary data.</text>
</comment>
<dbReference type="EMBL" id="JAHZSV010000009">
    <property type="protein sequence ID" value="MBW8199864.1"/>
    <property type="molecule type" value="Genomic_DNA"/>
</dbReference>
<evidence type="ECO:0000313" key="2">
    <source>
        <dbReference type="Proteomes" id="UP001196136"/>
    </source>
</evidence>
<sequence length="141" mass="16552">MKYFFLSTLFFLVSIEIFSQDSFSLGYSIKGWSYGSAGALFQRSVLILERDSTYVDINESYLTRKLYKKNLPWRVVKTFGVYSIVGDTLILKEKDNPAKKPEVFIIKSNRRIKYYDSTLETEYPKSWKKILSPKFGNLRIK</sequence>
<evidence type="ECO:0000313" key="1">
    <source>
        <dbReference type="EMBL" id="MBW8199864.1"/>
    </source>
</evidence>
<dbReference type="Proteomes" id="UP001196136">
    <property type="component" value="Unassembled WGS sequence"/>
</dbReference>
<protein>
    <submittedName>
        <fullName evidence="1">Uncharacterized protein</fullName>
    </submittedName>
</protein>
<keyword evidence="2" id="KW-1185">Reference proteome</keyword>
<reference evidence="1 2" key="1">
    <citation type="submission" date="2021-08" db="EMBL/GenBank/DDBJ databases">
        <title>Muricauda profundi sp. nov., a marine bacterium isolated from deep seawater of the Mariana Trench.</title>
        <authorList>
            <person name="Wei Y."/>
        </authorList>
    </citation>
    <scope>NUCLEOTIDE SEQUENCE [LARGE SCALE GENOMIC DNA]</scope>
    <source>
        <strain evidence="1 2">W52</strain>
    </source>
</reference>